<evidence type="ECO:0000256" key="3">
    <source>
        <dbReference type="ARBA" id="ARBA00022523"/>
    </source>
</evidence>
<keyword evidence="4 9" id="KW-0964">Secreted</keyword>
<dbReference type="Proteomes" id="UP001370490">
    <property type="component" value="Unassembled WGS sequence"/>
</dbReference>
<dbReference type="PRINTS" id="PR00325">
    <property type="entry name" value="GERMIN"/>
</dbReference>
<evidence type="ECO:0000256" key="4">
    <source>
        <dbReference type="ARBA" id="ARBA00022525"/>
    </source>
</evidence>
<gene>
    <name evidence="11" type="ORF">RJ641_018905</name>
</gene>
<dbReference type="Pfam" id="PF00190">
    <property type="entry name" value="Cupin_1"/>
    <property type="match status" value="1"/>
</dbReference>
<dbReference type="SMART" id="SM00835">
    <property type="entry name" value="Cupin_1"/>
    <property type="match status" value="1"/>
</dbReference>
<feature type="binding site" evidence="8">
    <location>
        <position position="27"/>
    </location>
    <ligand>
        <name>Mn(2+)</name>
        <dbReference type="ChEBI" id="CHEBI:29035"/>
    </ligand>
</feature>
<evidence type="ECO:0000256" key="5">
    <source>
        <dbReference type="ARBA" id="ARBA00022723"/>
    </source>
</evidence>
<keyword evidence="12" id="KW-1185">Reference proteome</keyword>
<feature type="binding site" evidence="8">
    <location>
        <position position="29"/>
    </location>
    <ligand>
        <name>Mn(2+)</name>
        <dbReference type="ChEBI" id="CHEBI:29035"/>
    </ligand>
</feature>
<protein>
    <recommendedName>
        <fullName evidence="9">Germin-like protein</fullName>
    </recommendedName>
</protein>
<evidence type="ECO:0000256" key="2">
    <source>
        <dbReference type="ARBA" id="ARBA00007456"/>
    </source>
</evidence>
<feature type="binding site" evidence="8">
    <location>
        <position position="73"/>
    </location>
    <ligand>
        <name>Mn(2+)</name>
        <dbReference type="ChEBI" id="CHEBI:29035"/>
    </ligand>
</feature>
<dbReference type="GO" id="GO:0048046">
    <property type="term" value="C:apoplast"/>
    <property type="evidence" value="ECO:0007669"/>
    <property type="project" value="UniProtKB-SubCell"/>
</dbReference>
<evidence type="ECO:0000256" key="1">
    <source>
        <dbReference type="ARBA" id="ARBA00004271"/>
    </source>
</evidence>
<dbReference type="Gene3D" id="2.60.120.10">
    <property type="entry name" value="Jelly Rolls"/>
    <property type="match status" value="1"/>
</dbReference>
<keyword evidence="5 7" id="KW-0479">Metal-binding</keyword>
<feature type="domain" description="Cupin type-1" evidence="10">
    <location>
        <begin position="2"/>
        <end position="117"/>
    </location>
</feature>
<dbReference type="InterPro" id="IPR006045">
    <property type="entry name" value="Cupin_1"/>
</dbReference>
<reference evidence="11 12" key="1">
    <citation type="submission" date="2023-12" db="EMBL/GenBank/DDBJ databases">
        <title>A high-quality genome assembly for Dillenia turbinata (Dilleniales).</title>
        <authorList>
            <person name="Chanderbali A."/>
        </authorList>
    </citation>
    <scope>NUCLEOTIDE SEQUENCE [LARGE SCALE GENOMIC DNA]</scope>
    <source>
        <strain evidence="11">LSX21</strain>
        <tissue evidence="11">Leaf</tissue>
    </source>
</reference>
<dbReference type="GO" id="GO:0030145">
    <property type="term" value="F:manganese ion binding"/>
    <property type="evidence" value="ECO:0007669"/>
    <property type="project" value="UniProtKB-UniRule"/>
</dbReference>
<comment type="caution">
    <text evidence="11">The sequence shown here is derived from an EMBL/GenBank/DDBJ whole genome shotgun (WGS) entry which is preliminary data.</text>
</comment>
<evidence type="ECO:0000259" key="10">
    <source>
        <dbReference type="SMART" id="SM00835"/>
    </source>
</evidence>
<sequence>MQIPRLNIMGLSMVRIDYKPGGLNPRHTHSRGTKIIFVLEGELEVGFITTADVLITKTIKKGEIFMFLRGLIHFQKNNNGDKLATVIAAFNNQLPGTQVVLYHSLHRFRLIKEETAYFMATSRQAAFLSKLEIEGTSLSNQQDNVLVATIIAPSTKLSPPFDN</sequence>
<evidence type="ECO:0000256" key="9">
    <source>
        <dbReference type="RuleBase" id="RU366015"/>
    </source>
</evidence>
<name>A0AAN8UL45_9MAGN</name>
<comment type="subcellular location">
    <subcellularLocation>
        <location evidence="1 9">Secreted</location>
        <location evidence="1 9">Extracellular space</location>
        <location evidence="1 9">Apoplast</location>
    </subcellularLocation>
</comment>
<feature type="binding site" evidence="7">
    <location>
        <position position="29"/>
    </location>
    <ligand>
        <name>oxalate</name>
        <dbReference type="ChEBI" id="CHEBI:30623"/>
    </ligand>
</feature>
<evidence type="ECO:0000256" key="8">
    <source>
        <dbReference type="PIRSR" id="PIRSR601929-2"/>
    </source>
</evidence>
<dbReference type="AlphaFoldDB" id="A0AAN8UL45"/>
<accession>A0AAN8UL45</accession>
<keyword evidence="3 9" id="KW-0052">Apoplast</keyword>
<comment type="similarity">
    <text evidence="2 9">Belongs to the germin family.</text>
</comment>
<feature type="binding site" evidence="7">
    <location>
        <position position="24"/>
    </location>
    <ligand>
        <name>oxalate</name>
        <dbReference type="ChEBI" id="CHEBI:30623"/>
    </ligand>
</feature>
<proteinExistence type="inferred from homology"/>
<evidence type="ECO:0000256" key="7">
    <source>
        <dbReference type="PIRSR" id="PIRSR601929-1"/>
    </source>
</evidence>
<evidence type="ECO:0000313" key="12">
    <source>
        <dbReference type="Proteomes" id="UP001370490"/>
    </source>
</evidence>
<keyword evidence="6 7" id="KW-0464">Manganese</keyword>
<organism evidence="11 12">
    <name type="scientific">Dillenia turbinata</name>
    <dbReference type="NCBI Taxonomy" id="194707"/>
    <lineage>
        <taxon>Eukaryota</taxon>
        <taxon>Viridiplantae</taxon>
        <taxon>Streptophyta</taxon>
        <taxon>Embryophyta</taxon>
        <taxon>Tracheophyta</taxon>
        <taxon>Spermatophyta</taxon>
        <taxon>Magnoliopsida</taxon>
        <taxon>eudicotyledons</taxon>
        <taxon>Gunneridae</taxon>
        <taxon>Pentapetalae</taxon>
        <taxon>Dilleniales</taxon>
        <taxon>Dilleniaceae</taxon>
        <taxon>Dillenia</taxon>
    </lineage>
</organism>
<evidence type="ECO:0000256" key="6">
    <source>
        <dbReference type="ARBA" id="ARBA00023211"/>
    </source>
</evidence>
<dbReference type="InterPro" id="IPR001929">
    <property type="entry name" value="Germin"/>
</dbReference>
<dbReference type="CDD" id="cd02241">
    <property type="entry name" value="cupin_OxOx"/>
    <property type="match status" value="1"/>
</dbReference>
<dbReference type="EMBL" id="JBAMMX010000024">
    <property type="protein sequence ID" value="KAK6916044.1"/>
    <property type="molecule type" value="Genomic_DNA"/>
</dbReference>
<dbReference type="InterPro" id="IPR011051">
    <property type="entry name" value="RmlC_Cupin_sf"/>
</dbReference>
<dbReference type="InterPro" id="IPR014710">
    <property type="entry name" value="RmlC-like_jellyroll"/>
</dbReference>
<dbReference type="SUPFAM" id="SSF51182">
    <property type="entry name" value="RmlC-like cupins"/>
    <property type="match status" value="1"/>
</dbReference>
<evidence type="ECO:0000313" key="11">
    <source>
        <dbReference type="EMBL" id="KAK6916044.1"/>
    </source>
</evidence>
<dbReference type="PANTHER" id="PTHR31238">
    <property type="entry name" value="GERMIN-LIKE PROTEIN SUBFAMILY 3 MEMBER 3"/>
    <property type="match status" value="1"/>
</dbReference>